<organism evidence="2 3">
    <name type="scientific">Aspergillus homomorphus (strain CBS 101889)</name>
    <dbReference type="NCBI Taxonomy" id="1450537"/>
    <lineage>
        <taxon>Eukaryota</taxon>
        <taxon>Fungi</taxon>
        <taxon>Dikarya</taxon>
        <taxon>Ascomycota</taxon>
        <taxon>Pezizomycotina</taxon>
        <taxon>Eurotiomycetes</taxon>
        <taxon>Eurotiomycetidae</taxon>
        <taxon>Eurotiales</taxon>
        <taxon>Aspergillaceae</taxon>
        <taxon>Aspergillus</taxon>
        <taxon>Aspergillus subgen. Circumdati</taxon>
    </lineage>
</organism>
<evidence type="ECO:0008006" key="4">
    <source>
        <dbReference type="Google" id="ProtNLM"/>
    </source>
</evidence>
<evidence type="ECO:0000313" key="2">
    <source>
        <dbReference type="EMBL" id="RAL10901.1"/>
    </source>
</evidence>
<name>A0A395HSH2_ASPHC</name>
<feature type="compositionally biased region" description="Polar residues" evidence="1">
    <location>
        <begin position="78"/>
        <end position="92"/>
    </location>
</feature>
<accession>A0A395HSH2</accession>
<protein>
    <recommendedName>
        <fullName evidence="4">Pentatricopeptide repeat protein</fullName>
    </recommendedName>
</protein>
<keyword evidence="3" id="KW-1185">Reference proteome</keyword>
<proteinExistence type="predicted"/>
<dbReference type="STRING" id="1450537.A0A395HSH2"/>
<dbReference type="Proteomes" id="UP000248961">
    <property type="component" value="Unassembled WGS sequence"/>
</dbReference>
<dbReference type="RefSeq" id="XP_025550055.1">
    <property type="nucleotide sequence ID" value="XM_025689941.1"/>
</dbReference>
<dbReference type="AlphaFoldDB" id="A0A395HSH2"/>
<dbReference type="VEuPathDB" id="FungiDB:BO97DRAFT_115838"/>
<gene>
    <name evidence="2" type="ORF">BO97DRAFT_115838</name>
</gene>
<feature type="region of interest" description="Disordered" evidence="1">
    <location>
        <begin position="47"/>
        <end position="151"/>
    </location>
</feature>
<evidence type="ECO:0000256" key="1">
    <source>
        <dbReference type="SAM" id="MobiDB-lite"/>
    </source>
</evidence>
<evidence type="ECO:0000313" key="3">
    <source>
        <dbReference type="Proteomes" id="UP000248961"/>
    </source>
</evidence>
<dbReference type="Gene3D" id="1.25.40.10">
    <property type="entry name" value="Tetratricopeptide repeat domain"/>
    <property type="match status" value="1"/>
</dbReference>
<sequence>MLSRSRPYLTRRRISAALEHVATAPDEPLLFLYPSWFTSILTHRRSFSATNPAPNPLRQRSRPGKRGPNAPRLPPGPSTGNSSRQLSASSPTAAARHTSKKTATETTAEPQAARRPSSHRPRPDGSSKWEGSQLRGLIALPSTSPRDKKKLLHRYIKPRTDVSERQKERKEQGAVFERLLRMDRVMPATVPLKPDQLEVHVREDTIAAVAGMVSKGENIFYRYVYHGCRVHVLPPSESVGLYRRVILEGTAASVEDVKNELLETRTLQDESDPVVDMPKPSVPIYPSVDRRKHKDIPLIRGAWDMRQRITEFTVEQIAQQGELIASVRDFTHHVEDLITARPKSRAKPAQHAADVADALEELFLKSASRKFMSTAALSQALSFLVRCKQYWIALSIFHNTRHVATVETFNIMLKSTALEQNPKRFRQSLHVMEKLGIRPDVETWLAFADTFIYPAAKMAVVKSLRQRGMLKETTRARTALRLVVHELLVDHLQDGGDMDSFLQMIARDYDSAWWSPSLVNQMMCAIIHAKNWKARDQLFRFCRQNGIHIEPYTFLLLVGSCNKGNIIQALRYLYQTMDDPMRDLDMSGWTRLFLHAWHGGYYNICRVLWRYACMRGHVSRRITDKVYESLLHEAGPETTFRKAIAARVILGIDLGPSRPAQAAKSVGFRGLPAEYAQDPMKYLCVKVDPQGRNSQLSVSEAIMLRDQRVAQSYKPHIPLHTMLEAAAIVDLEWKALARKAPLDLGWMQDHIISVEVLPKTNKKKQQWR</sequence>
<dbReference type="EMBL" id="KZ824292">
    <property type="protein sequence ID" value="RAL10901.1"/>
    <property type="molecule type" value="Genomic_DNA"/>
</dbReference>
<feature type="compositionally biased region" description="Low complexity" evidence="1">
    <location>
        <begin position="104"/>
        <end position="115"/>
    </location>
</feature>
<dbReference type="GeneID" id="37194230"/>
<dbReference type="OrthoDB" id="72441at2759"/>
<dbReference type="InterPro" id="IPR011990">
    <property type="entry name" value="TPR-like_helical_dom_sf"/>
</dbReference>
<reference evidence="2 3" key="1">
    <citation type="submission" date="2018-02" db="EMBL/GenBank/DDBJ databases">
        <title>The genomes of Aspergillus section Nigri reveals drivers in fungal speciation.</title>
        <authorList>
            <consortium name="DOE Joint Genome Institute"/>
            <person name="Vesth T.C."/>
            <person name="Nybo J."/>
            <person name="Theobald S."/>
            <person name="Brandl J."/>
            <person name="Frisvad J.C."/>
            <person name="Nielsen K.F."/>
            <person name="Lyhne E.K."/>
            <person name="Kogle M.E."/>
            <person name="Kuo A."/>
            <person name="Riley R."/>
            <person name="Clum A."/>
            <person name="Nolan M."/>
            <person name="Lipzen A."/>
            <person name="Salamov A."/>
            <person name="Henrissat B."/>
            <person name="Wiebenga A."/>
            <person name="De vries R.P."/>
            <person name="Grigoriev I.V."/>
            <person name="Mortensen U.H."/>
            <person name="Andersen M.R."/>
            <person name="Baker S.E."/>
        </authorList>
    </citation>
    <scope>NUCLEOTIDE SEQUENCE [LARGE SCALE GENOMIC DNA]</scope>
    <source>
        <strain evidence="2 3">CBS 101889</strain>
    </source>
</reference>